<protein>
    <recommendedName>
        <fullName evidence="3">Tail sheath protein C-terminal domain-containing protein</fullName>
    </recommendedName>
</protein>
<accession>A0A4R8CM40</accession>
<dbReference type="InterPro" id="IPR052042">
    <property type="entry name" value="Tail_sheath_structural"/>
</dbReference>
<name>A0A4R8CM40_9ACTN</name>
<keyword evidence="2" id="KW-1185">Reference proteome</keyword>
<evidence type="ECO:0000313" key="1">
    <source>
        <dbReference type="EMBL" id="TDW77129.1"/>
    </source>
</evidence>
<organism evidence="1 2">
    <name type="scientific">Kribbella pratensis</name>
    <dbReference type="NCBI Taxonomy" id="2512112"/>
    <lineage>
        <taxon>Bacteria</taxon>
        <taxon>Bacillati</taxon>
        <taxon>Actinomycetota</taxon>
        <taxon>Actinomycetes</taxon>
        <taxon>Propionibacteriales</taxon>
        <taxon>Kribbellaceae</taxon>
        <taxon>Kribbella</taxon>
    </lineage>
</organism>
<evidence type="ECO:0000313" key="2">
    <source>
        <dbReference type="Proteomes" id="UP000295146"/>
    </source>
</evidence>
<reference evidence="1 2" key="1">
    <citation type="submission" date="2019-03" db="EMBL/GenBank/DDBJ databases">
        <title>Genomic Encyclopedia of Type Strains, Phase III (KMG-III): the genomes of soil and plant-associated and newly described type strains.</title>
        <authorList>
            <person name="Whitman W."/>
        </authorList>
    </citation>
    <scope>NUCLEOTIDE SEQUENCE [LARGE SCALE GENOMIC DNA]</scope>
    <source>
        <strain evidence="1 2">VKM Ac-2573</strain>
    </source>
</reference>
<dbReference type="RefSeq" id="WP_166679353.1">
    <property type="nucleotide sequence ID" value="NZ_SODP01000001.1"/>
</dbReference>
<dbReference type="Proteomes" id="UP000295146">
    <property type="component" value="Unassembled WGS sequence"/>
</dbReference>
<proteinExistence type="predicted"/>
<dbReference type="AlphaFoldDB" id="A0A4R8CM40"/>
<gene>
    <name evidence="1" type="ORF">EV653_2293</name>
</gene>
<sequence>MLSGHRVQLTTDFVPGAPGVYLTTPRPPDVLTAVRRDVAAFAGIAPRGPAWLPPGRPDDDVDVATWLQATPPARSVPVAIGSWDEYRTLFGGFEGPGRLPYAVSSFFAAGGSRAYVVRIVHDEPYDVLQGRAAGALGLPTSGGSGVKLLARSEGAWGNALAVTLRSAARPLAIRSATGTEVVVDPSTSVPLGALLRLTRPDDVQLLRYVERADLRPDPQGPAQRLHLLLDTALPGPPSLVELVELSLEVIDLDPALPRVERLDGIGLRPDHPRWLARVLIGESTLLWPDPAWAASSIAPPDPSLEPVAGGPFGGGSDRWQDVVPEDFWDPLWVPGDERPGAGVHCLAELTDAGLLVAPDLYDPAPLTPAGDVRDPVSLAGPEFQLCVRPDPPPEATPRPPGLDGLRLDPSVPSELDRITAAQSELVRFADQRREFTVLLDVPLGLPPGRLLQWRTSFDSPYAATYHPWLDVAAPDDDRDDLVRMNPSVFAAGIIADREQRLGIPRGPANQIAVGAVRVSTPVPEVLHDVLHPAGINVFTLDRDGIRLSAARTLSLRPELRQLSVARLLTVLRLTLERELAWVTFEPNSEELWGRIRRAVGGLLQQFFVAGAFAGAKPSEAFFVRCDRTTMTQNDLDNGRMVCLIGVAPAEPLEFLVLQLMHEPDASVRVEAR</sequence>
<dbReference type="EMBL" id="SODP01000001">
    <property type="protein sequence ID" value="TDW77129.1"/>
    <property type="molecule type" value="Genomic_DNA"/>
</dbReference>
<evidence type="ECO:0008006" key="3">
    <source>
        <dbReference type="Google" id="ProtNLM"/>
    </source>
</evidence>
<comment type="caution">
    <text evidence="1">The sequence shown here is derived from an EMBL/GenBank/DDBJ whole genome shotgun (WGS) entry which is preliminary data.</text>
</comment>
<dbReference type="PANTHER" id="PTHR35861:SF1">
    <property type="entry name" value="PHAGE TAIL SHEATH PROTEIN"/>
    <property type="match status" value="1"/>
</dbReference>
<dbReference type="PANTHER" id="PTHR35861">
    <property type="match status" value="1"/>
</dbReference>
<dbReference type="Gene3D" id="3.40.50.11780">
    <property type="match status" value="2"/>
</dbReference>